<comment type="caution">
    <text evidence="1">The sequence shown here is derived from an EMBL/GenBank/DDBJ whole genome shotgun (WGS) entry which is preliminary data.</text>
</comment>
<evidence type="ECO:0000313" key="1">
    <source>
        <dbReference type="EMBL" id="PCI94782.1"/>
    </source>
</evidence>
<proteinExistence type="predicted"/>
<protein>
    <submittedName>
        <fullName evidence="1">Uncharacterized protein</fullName>
    </submittedName>
</protein>
<gene>
    <name evidence="1" type="ORF">COB11_03375</name>
</gene>
<dbReference type="EMBL" id="NVUU01000033">
    <property type="protein sequence ID" value="PCI94782.1"/>
    <property type="molecule type" value="Genomic_DNA"/>
</dbReference>
<organism evidence="1 2">
    <name type="scientific">Aerophobetes bacterium</name>
    <dbReference type="NCBI Taxonomy" id="2030807"/>
    <lineage>
        <taxon>Bacteria</taxon>
        <taxon>Candidatus Aerophobota</taxon>
    </lineage>
</organism>
<evidence type="ECO:0000313" key="2">
    <source>
        <dbReference type="Proteomes" id="UP000217838"/>
    </source>
</evidence>
<reference evidence="2" key="1">
    <citation type="submission" date="2017-08" db="EMBL/GenBank/DDBJ databases">
        <title>A dynamic microbial community with high functional redundancy inhabits the cold, oxic subseafloor aquifer.</title>
        <authorList>
            <person name="Tully B.J."/>
            <person name="Wheat C.G."/>
            <person name="Glazer B.T."/>
            <person name="Huber J.A."/>
        </authorList>
    </citation>
    <scope>NUCLEOTIDE SEQUENCE [LARGE SCALE GENOMIC DNA]</scope>
</reference>
<accession>A0A2A4YIU6</accession>
<sequence>MLPFFFKARFRIGTSLLSKIFTDLRRQLKIVGLMNEVFNFVDASSLISKEKDKVIQLPSILHSSYG</sequence>
<dbReference type="AlphaFoldDB" id="A0A2A4YIU6"/>
<dbReference type="Proteomes" id="UP000217838">
    <property type="component" value="Unassembled WGS sequence"/>
</dbReference>
<name>A0A2A4YIU6_UNCAE</name>